<dbReference type="AlphaFoldDB" id="A0A174WJN0"/>
<dbReference type="RefSeq" id="WP_006775122.1">
    <property type="nucleotide sequence ID" value="NZ_CABJBJ010000011.1"/>
</dbReference>
<gene>
    <name evidence="2" type="ORF">DXD79_08875</name>
    <name evidence="1" type="ORF">GNE07_06110</name>
</gene>
<comment type="caution">
    <text evidence="1">The sequence shown here is derived from an EMBL/GenBank/DDBJ whole genome shotgun (WGS) entry which is preliminary data.</text>
</comment>
<protein>
    <submittedName>
        <fullName evidence="1">Uncharacterized protein</fullName>
    </submittedName>
</protein>
<sequence length="226" mass="26136">MLKLLHVSFLIEIEGRRGETVQEGGNPKFRKECKDLFTDMGFHVKEACKVREAFRNLHTSLGLETDDDLVQRGDECLRIMEQSIDGNLFSSSLSEIEEKLQSGKTFHYKALKSYGTVYIPSTIEARDYYNKHLDAYEKTVIQFMEISHERLNAAWISNPVPYYKGDIRICLGHDVIYFFSFKIDEVLKDMVNKGLIISDGAQVAPRFALPESYQENKRGYPYRKGR</sequence>
<evidence type="ECO:0000313" key="2">
    <source>
        <dbReference type="EMBL" id="RGJ06098.1"/>
    </source>
</evidence>
<dbReference type="Proteomes" id="UP000434223">
    <property type="component" value="Unassembled WGS sequence"/>
</dbReference>
<proteinExistence type="predicted"/>
<dbReference type="EMBL" id="QSON01000003">
    <property type="protein sequence ID" value="RGJ06098.1"/>
    <property type="molecule type" value="Genomic_DNA"/>
</dbReference>
<evidence type="ECO:0000313" key="1">
    <source>
        <dbReference type="EMBL" id="MUB62640.1"/>
    </source>
</evidence>
<dbReference type="Proteomes" id="UP000263014">
    <property type="component" value="Unassembled WGS sequence"/>
</dbReference>
<dbReference type="OrthoDB" id="2084808at2"/>
<evidence type="ECO:0000313" key="3">
    <source>
        <dbReference type="Proteomes" id="UP000263014"/>
    </source>
</evidence>
<dbReference type="GeneID" id="93150353"/>
<reference evidence="2 3" key="1">
    <citation type="submission" date="2018-08" db="EMBL/GenBank/DDBJ databases">
        <title>A genome reference for cultivated species of the human gut microbiota.</title>
        <authorList>
            <person name="Zou Y."/>
            <person name="Xue W."/>
            <person name="Luo G."/>
        </authorList>
    </citation>
    <scope>NUCLEOTIDE SEQUENCE [LARGE SCALE GENOMIC DNA]</scope>
    <source>
        <strain evidence="2 3">TM09-12</strain>
    </source>
</reference>
<dbReference type="EMBL" id="WNME01000003">
    <property type="protein sequence ID" value="MUB62640.1"/>
    <property type="molecule type" value="Genomic_DNA"/>
</dbReference>
<reference evidence="1 4" key="2">
    <citation type="submission" date="2019-09" db="EMBL/GenBank/DDBJ databases">
        <title>Draft genome sequencing of Hungatella hathewayi 123Y-2.</title>
        <authorList>
            <person name="Lv Q."/>
            <person name="Li S."/>
        </authorList>
    </citation>
    <scope>NUCLEOTIDE SEQUENCE [LARGE SCALE GENOMIC DNA]</scope>
    <source>
        <strain evidence="1 4">123Y-2</strain>
    </source>
</reference>
<organism evidence="1 4">
    <name type="scientific">Hungatella hathewayi</name>
    <dbReference type="NCBI Taxonomy" id="154046"/>
    <lineage>
        <taxon>Bacteria</taxon>
        <taxon>Bacillati</taxon>
        <taxon>Bacillota</taxon>
        <taxon>Clostridia</taxon>
        <taxon>Lachnospirales</taxon>
        <taxon>Lachnospiraceae</taxon>
        <taxon>Hungatella</taxon>
    </lineage>
</organism>
<accession>A0A174WJN0</accession>
<name>A0A174WJN0_9FIRM</name>
<evidence type="ECO:0000313" key="4">
    <source>
        <dbReference type="Proteomes" id="UP000434223"/>
    </source>
</evidence>